<comment type="catalytic activity">
    <reaction evidence="1 4">
        <text>[protein]-peptidylproline (omega=180) = [protein]-peptidylproline (omega=0)</text>
        <dbReference type="Rhea" id="RHEA:16237"/>
        <dbReference type="Rhea" id="RHEA-COMP:10747"/>
        <dbReference type="Rhea" id="RHEA-COMP:10748"/>
        <dbReference type="ChEBI" id="CHEBI:83833"/>
        <dbReference type="ChEBI" id="CHEBI:83834"/>
        <dbReference type="EC" id="5.2.1.8"/>
    </reaction>
</comment>
<keyword evidence="8" id="KW-1185">Reference proteome</keyword>
<keyword evidence="4" id="KW-0732">Signal</keyword>
<keyword evidence="3 4" id="KW-0413">Isomerase</keyword>
<proteinExistence type="inferred from homology"/>
<dbReference type="InterPro" id="IPR020892">
    <property type="entry name" value="Cyclophilin-type_PPIase_CS"/>
</dbReference>
<dbReference type="FunFam" id="2.40.100.10:FF:000001">
    <property type="entry name" value="Peptidyl-prolyl cis-trans isomerase"/>
    <property type="match status" value="1"/>
</dbReference>
<dbReference type="STRING" id="318479.A0A0N4UFG2"/>
<evidence type="ECO:0000313" key="6">
    <source>
        <dbReference type="EMBL" id="VDN51096.1"/>
    </source>
</evidence>
<dbReference type="EC" id="5.2.1.8" evidence="4"/>
<dbReference type="PANTHER" id="PTHR11071">
    <property type="entry name" value="PEPTIDYL-PROLYL CIS-TRANS ISOMERASE"/>
    <property type="match status" value="1"/>
</dbReference>
<evidence type="ECO:0000256" key="3">
    <source>
        <dbReference type="ARBA" id="ARBA00023235"/>
    </source>
</evidence>
<gene>
    <name evidence="6" type="ORF">DME_LOCUS1069</name>
</gene>
<organism evidence="7 9">
    <name type="scientific">Dracunculus medinensis</name>
    <name type="common">Guinea worm</name>
    <dbReference type="NCBI Taxonomy" id="318479"/>
    <lineage>
        <taxon>Eukaryota</taxon>
        <taxon>Metazoa</taxon>
        <taxon>Ecdysozoa</taxon>
        <taxon>Nematoda</taxon>
        <taxon>Chromadorea</taxon>
        <taxon>Rhabditida</taxon>
        <taxon>Spirurina</taxon>
        <taxon>Dracunculoidea</taxon>
        <taxon>Dracunculidae</taxon>
        <taxon>Dracunculus</taxon>
    </lineage>
</organism>
<dbReference type="GO" id="GO:0005737">
    <property type="term" value="C:cytoplasm"/>
    <property type="evidence" value="ECO:0007669"/>
    <property type="project" value="TreeGrafter"/>
</dbReference>
<dbReference type="GO" id="GO:0006457">
    <property type="term" value="P:protein folding"/>
    <property type="evidence" value="ECO:0007669"/>
    <property type="project" value="InterPro"/>
</dbReference>
<dbReference type="Proteomes" id="UP000274756">
    <property type="component" value="Unassembled WGS sequence"/>
</dbReference>
<accession>A0A0N4UFG2</accession>
<sequence>MWTGIGIVLLIFSFTHIYCAASEDSKPKGPKVTDKVIFDITIGENFIGKIVIGLFGKTVPKTAKNFYELCKKPKGSGYVGSIFHRVIKDFMIQGGDFTKGDGTGGSSIYGEKFADENFKLKHYGAGWLSMANAGPDTNGSQFFITTKMTSWLDGKHVVFGKVLEGMDVVRKIENTKIKEMDRPEVDITISACEHIVIEQPFAVHRKDAE</sequence>
<dbReference type="Pfam" id="PF00160">
    <property type="entry name" value="Pro_isomerase"/>
    <property type="match status" value="1"/>
</dbReference>
<keyword evidence="2 4" id="KW-0697">Rotamase</keyword>
<evidence type="ECO:0000256" key="4">
    <source>
        <dbReference type="RuleBase" id="RU363019"/>
    </source>
</evidence>
<feature type="domain" description="PPIase cyclophilin-type" evidence="5">
    <location>
        <begin position="37"/>
        <end position="194"/>
    </location>
</feature>
<dbReference type="PROSITE" id="PS00170">
    <property type="entry name" value="CSA_PPIASE_1"/>
    <property type="match status" value="1"/>
</dbReference>
<dbReference type="PROSITE" id="PS50072">
    <property type="entry name" value="CSA_PPIASE_2"/>
    <property type="match status" value="1"/>
</dbReference>
<feature type="signal peptide" evidence="4">
    <location>
        <begin position="1"/>
        <end position="21"/>
    </location>
</feature>
<name>A0A0N4UFG2_DRAME</name>
<evidence type="ECO:0000256" key="1">
    <source>
        <dbReference type="ARBA" id="ARBA00000971"/>
    </source>
</evidence>
<evidence type="ECO:0000313" key="9">
    <source>
        <dbReference type="WBParaSite" id="DME_0000617201-mRNA-1"/>
    </source>
</evidence>
<protein>
    <recommendedName>
        <fullName evidence="4">Peptidyl-prolyl cis-trans isomerase</fullName>
        <shortName evidence="4">PPIase</shortName>
        <ecNumber evidence="4">5.2.1.8</ecNumber>
    </recommendedName>
</protein>
<reference evidence="9" key="1">
    <citation type="submission" date="2017-02" db="UniProtKB">
        <authorList>
            <consortium name="WormBaseParasite"/>
        </authorList>
    </citation>
    <scope>IDENTIFICATION</scope>
</reference>
<dbReference type="PANTHER" id="PTHR11071:SF561">
    <property type="entry name" value="PEPTIDYL-PROLYL CIS-TRANS ISOMERASE D-RELATED"/>
    <property type="match status" value="1"/>
</dbReference>
<evidence type="ECO:0000313" key="7">
    <source>
        <dbReference type="Proteomes" id="UP000038040"/>
    </source>
</evidence>
<evidence type="ECO:0000313" key="8">
    <source>
        <dbReference type="Proteomes" id="UP000274756"/>
    </source>
</evidence>
<dbReference type="WBParaSite" id="DME_0000617201-mRNA-1">
    <property type="protein sequence ID" value="DME_0000617201-mRNA-1"/>
    <property type="gene ID" value="DME_0000617201"/>
</dbReference>
<dbReference type="OrthoDB" id="193499at2759"/>
<dbReference type="AlphaFoldDB" id="A0A0N4UFG2"/>
<comment type="function">
    <text evidence="4">PPIases accelerate the folding of proteins. It catalyzes the cis-trans isomerization of proline imidic peptide bonds in oligopeptides.</text>
</comment>
<feature type="chain" id="PRO_5033761715" description="Peptidyl-prolyl cis-trans isomerase" evidence="4">
    <location>
        <begin position="22"/>
        <end position="209"/>
    </location>
</feature>
<dbReference type="InterPro" id="IPR002130">
    <property type="entry name" value="Cyclophilin-type_PPIase_dom"/>
</dbReference>
<comment type="similarity">
    <text evidence="4">Belongs to the cyclophilin-type PPIase family.</text>
</comment>
<dbReference type="InterPro" id="IPR029000">
    <property type="entry name" value="Cyclophilin-like_dom_sf"/>
</dbReference>
<dbReference type="GO" id="GO:0003755">
    <property type="term" value="F:peptidyl-prolyl cis-trans isomerase activity"/>
    <property type="evidence" value="ECO:0007669"/>
    <property type="project" value="UniProtKB-UniRule"/>
</dbReference>
<dbReference type="SUPFAM" id="SSF50891">
    <property type="entry name" value="Cyclophilin-like"/>
    <property type="match status" value="1"/>
</dbReference>
<dbReference type="PRINTS" id="PR00153">
    <property type="entry name" value="CSAPPISMRASE"/>
</dbReference>
<dbReference type="Gene3D" id="2.40.100.10">
    <property type="entry name" value="Cyclophilin-like"/>
    <property type="match status" value="1"/>
</dbReference>
<evidence type="ECO:0000259" key="5">
    <source>
        <dbReference type="PROSITE" id="PS50072"/>
    </source>
</evidence>
<dbReference type="GO" id="GO:0016018">
    <property type="term" value="F:cyclosporin A binding"/>
    <property type="evidence" value="ECO:0007669"/>
    <property type="project" value="TreeGrafter"/>
</dbReference>
<dbReference type="Proteomes" id="UP000038040">
    <property type="component" value="Unplaced"/>
</dbReference>
<evidence type="ECO:0000256" key="2">
    <source>
        <dbReference type="ARBA" id="ARBA00023110"/>
    </source>
</evidence>
<dbReference type="EMBL" id="UYYG01000013">
    <property type="protein sequence ID" value="VDN51096.1"/>
    <property type="molecule type" value="Genomic_DNA"/>
</dbReference>
<reference evidence="6 8" key="2">
    <citation type="submission" date="2018-11" db="EMBL/GenBank/DDBJ databases">
        <authorList>
            <consortium name="Pathogen Informatics"/>
        </authorList>
    </citation>
    <scope>NUCLEOTIDE SEQUENCE [LARGE SCALE GENOMIC DNA]</scope>
</reference>